<dbReference type="CDD" id="cd00093">
    <property type="entry name" value="HTH_XRE"/>
    <property type="match status" value="1"/>
</dbReference>
<dbReference type="AlphaFoldDB" id="A0A1B8S8W0"/>
<evidence type="ECO:0000259" key="1">
    <source>
        <dbReference type="PROSITE" id="PS50943"/>
    </source>
</evidence>
<keyword evidence="4" id="KW-1185">Reference proteome</keyword>
<dbReference type="InterPro" id="IPR010982">
    <property type="entry name" value="Lambda_DNA-bd_dom_sf"/>
</dbReference>
<dbReference type="SUPFAM" id="SSF47413">
    <property type="entry name" value="lambda repressor-like DNA-binding domains"/>
    <property type="match status" value="1"/>
</dbReference>
<dbReference type="EMBL" id="JAACYR010000044">
    <property type="protein sequence ID" value="NDJ90217.1"/>
    <property type="molecule type" value="Genomic_DNA"/>
</dbReference>
<feature type="domain" description="HTH cro/C1-type" evidence="1">
    <location>
        <begin position="39"/>
        <end position="94"/>
    </location>
</feature>
<dbReference type="Proteomes" id="UP000092668">
    <property type="component" value="Unassembled WGS sequence"/>
</dbReference>
<gene>
    <name evidence="3" type="ORF">ACT18_24885</name>
    <name evidence="2" type="ORF">GWR20_13805</name>
</gene>
<dbReference type="PROSITE" id="PS50943">
    <property type="entry name" value="HTH_CROC1"/>
    <property type="match status" value="1"/>
</dbReference>
<dbReference type="InterPro" id="IPR001387">
    <property type="entry name" value="Cro/C1-type_HTH"/>
</dbReference>
<evidence type="ECO:0000313" key="5">
    <source>
        <dbReference type="Proteomes" id="UP000466523"/>
    </source>
</evidence>
<dbReference type="Proteomes" id="UP000466523">
    <property type="component" value="Unassembled WGS sequence"/>
</dbReference>
<dbReference type="PATRIC" id="fig|354243.3.peg.5229"/>
<comment type="caution">
    <text evidence="3">The sequence shown here is derived from an EMBL/GenBank/DDBJ whole genome shotgun (WGS) entry which is preliminary data.</text>
</comment>
<dbReference type="OrthoDB" id="3694172at2"/>
<dbReference type="GO" id="GO:0003677">
    <property type="term" value="F:DNA binding"/>
    <property type="evidence" value="ECO:0007669"/>
    <property type="project" value="InterPro"/>
</dbReference>
<sequence length="113" mass="12033">MSEAFNALLVERLADPEFARSYAAETARITAIDAVVNQLDDAREASNLTKARLARAIGARPSAVRRLLSAQTVNPTLATVAELAAALGLKVTLTPMSAEERERITKPMLAVSA</sequence>
<dbReference type="Gene3D" id="1.10.260.40">
    <property type="entry name" value="lambda repressor-like DNA-binding domains"/>
    <property type="match status" value="1"/>
</dbReference>
<name>A0A1B8S8W0_9MYCO</name>
<protein>
    <submittedName>
        <fullName evidence="2">Helix-turn-helix transcriptional regulator</fullName>
    </submittedName>
</protein>
<reference evidence="3 4" key="1">
    <citation type="submission" date="2015-06" db="EMBL/GenBank/DDBJ databases">
        <title>Genome sequence of Mycobacterium kumamotonense strain Roo.</title>
        <authorList>
            <person name="Greninger A.L."/>
            <person name="Cunningham G."/>
            <person name="Miller S."/>
        </authorList>
    </citation>
    <scope>NUCLEOTIDE SEQUENCE [LARGE SCALE GENOMIC DNA]</scope>
    <source>
        <strain evidence="3 4">Roo</strain>
    </source>
</reference>
<reference evidence="2 5" key="2">
    <citation type="submission" date="2020-01" db="EMBL/GenBank/DDBJ databases">
        <authorList>
            <person name="Sanchez-Estrada R."/>
            <person name="Gonzalez-Y-Merchand J.A."/>
            <person name="Rivera-Gutierrez S."/>
        </authorList>
    </citation>
    <scope>NUCLEOTIDE SEQUENCE [LARGE SCALE GENOMIC DNA]</scope>
    <source>
        <strain evidence="2 5">CST 7247</strain>
    </source>
</reference>
<proteinExistence type="predicted"/>
<dbReference type="EMBL" id="LFOE01000185">
    <property type="protein sequence ID" value="OBY29106.1"/>
    <property type="molecule type" value="Genomic_DNA"/>
</dbReference>
<evidence type="ECO:0000313" key="3">
    <source>
        <dbReference type="EMBL" id="OBY29106.1"/>
    </source>
</evidence>
<evidence type="ECO:0000313" key="2">
    <source>
        <dbReference type="EMBL" id="NDJ90217.1"/>
    </source>
</evidence>
<dbReference type="SMART" id="SM00530">
    <property type="entry name" value="HTH_XRE"/>
    <property type="match status" value="1"/>
</dbReference>
<organism evidence="3 4">
    <name type="scientific">Mycolicibacter kumamotonensis</name>
    <dbReference type="NCBI Taxonomy" id="354243"/>
    <lineage>
        <taxon>Bacteria</taxon>
        <taxon>Bacillati</taxon>
        <taxon>Actinomycetota</taxon>
        <taxon>Actinomycetes</taxon>
        <taxon>Mycobacteriales</taxon>
        <taxon>Mycobacteriaceae</taxon>
        <taxon>Mycolicibacter</taxon>
    </lineage>
</organism>
<dbReference type="Pfam" id="PF13560">
    <property type="entry name" value="HTH_31"/>
    <property type="match status" value="1"/>
</dbReference>
<evidence type="ECO:0000313" key="4">
    <source>
        <dbReference type="Proteomes" id="UP000092668"/>
    </source>
</evidence>
<accession>A0A1B8S8W0</accession>
<dbReference type="RefSeq" id="WP_019737199.1">
    <property type="nucleotide sequence ID" value="NZ_JAACYR010000044.1"/>
</dbReference>